<dbReference type="OrthoDB" id="3057432at2759"/>
<evidence type="ECO:0000256" key="1">
    <source>
        <dbReference type="SAM" id="MobiDB-lite"/>
    </source>
</evidence>
<proteinExistence type="predicted"/>
<dbReference type="EMBL" id="KN839160">
    <property type="protein sequence ID" value="KIJ90536.1"/>
    <property type="molecule type" value="Genomic_DNA"/>
</dbReference>
<reference evidence="3" key="2">
    <citation type="submission" date="2015-01" db="EMBL/GenBank/DDBJ databases">
        <title>Evolutionary Origins and Diversification of the Mycorrhizal Mutualists.</title>
        <authorList>
            <consortium name="DOE Joint Genome Institute"/>
            <consortium name="Mycorrhizal Genomics Consortium"/>
            <person name="Kohler A."/>
            <person name="Kuo A."/>
            <person name="Nagy L.G."/>
            <person name="Floudas D."/>
            <person name="Copeland A."/>
            <person name="Barry K.W."/>
            <person name="Cichocki N."/>
            <person name="Veneault-Fourrey C."/>
            <person name="LaButti K."/>
            <person name="Lindquist E.A."/>
            <person name="Lipzen A."/>
            <person name="Lundell T."/>
            <person name="Morin E."/>
            <person name="Murat C."/>
            <person name="Riley R."/>
            <person name="Ohm R."/>
            <person name="Sun H."/>
            <person name="Tunlid A."/>
            <person name="Henrissat B."/>
            <person name="Grigoriev I.V."/>
            <person name="Hibbett D.S."/>
            <person name="Martin F."/>
        </authorList>
    </citation>
    <scope>NUCLEOTIDE SEQUENCE [LARGE SCALE GENOMIC DNA]</scope>
    <source>
        <strain evidence="3">LaAM-08-1</strain>
    </source>
</reference>
<gene>
    <name evidence="2" type="ORF">K443DRAFT_15140</name>
</gene>
<dbReference type="HOGENOM" id="CLU_251625_0_0_1"/>
<evidence type="ECO:0000313" key="2">
    <source>
        <dbReference type="EMBL" id="KIJ90536.1"/>
    </source>
</evidence>
<dbReference type="STRING" id="1095629.A0A0C9WYY2"/>
<organism evidence="2 3">
    <name type="scientific">Laccaria amethystina LaAM-08-1</name>
    <dbReference type="NCBI Taxonomy" id="1095629"/>
    <lineage>
        <taxon>Eukaryota</taxon>
        <taxon>Fungi</taxon>
        <taxon>Dikarya</taxon>
        <taxon>Basidiomycota</taxon>
        <taxon>Agaricomycotina</taxon>
        <taxon>Agaricomycetes</taxon>
        <taxon>Agaricomycetidae</taxon>
        <taxon>Agaricales</taxon>
        <taxon>Agaricineae</taxon>
        <taxon>Hydnangiaceae</taxon>
        <taxon>Laccaria</taxon>
    </lineage>
</organism>
<feature type="region of interest" description="Disordered" evidence="1">
    <location>
        <begin position="89"/>
        <end position="123"/>
    </location>
</feature>
<accession>A0A0C9WYY2</accession>
<sequence length="1445" mass="163629">MSLGISLSEQGGSMSLGISLPDNSMSLGSDSAKGGSMFLGIASALSSSKEEEIDSMDRSMDLEMSLSGLGNGQKTDALRWQHIRSNAEYPQKKGSDSSFHPSTCSIKSGGDSQDGNMEGQGGGRNLILSGMNSRLAVLGNPKFWALSWEALKNITVQSFLPMLILDFYLLARYLDSPRNHGCHYVNVATYRKLQDGVPVAELRDTLSLPQLGTTIEMVPVVLLVDVSERPHHEKLALLILNYELGKVIILDPADQYRGDIQAMWMAIGRLFNWKTIALNPSIFHEQWITSYETFGADATSLVDSMLDGAWAWEDLGFGVPEAPEHVCEKVQRERLFFSTIEFCRAHGDHWKNMNQQYSLIWDAANYTTAQELQTGFLNFDWVRRQALRHIRAVDYCLCKRSHIHGNFRTMLANIGSSADMEVEMEGEEPDEQIHPPTLNSHCFGHDEDDEDDDGDHSQMDSVAFDLDYDDYGSAPIKNSRAPRREPGVWTVNRDGVWILDECWSHWKDMGYRLHPTFFTTIHSDVPIHDTLLPSPTPRTMPYCHSETWQEPTVLHLSGQEMLDEAGPRRDSTESQRVFVKGIERAPGATDNATKLIGLDLEKDAIPLPEEDVNISTDLDSIIWVAPALHFQTNFLLLHLTPSNLGGPAFQTNNFVYVNLLHPPIDLEELETPRNRARSNVPLSRIPHIELGHVGEAAKRINVYAFFPRMIGKHTKSNRYSTLLPSPLQSLWFDTIIQACQKTFITAGFSEYIPTGLDEVRNRAGGNRKETMPLANPTVVQTVIKELILSIQNDTYLLSQFGSFFIVADGRGMKMATKQCIPKIAQPGESSTMFGLIKEQFSDLDWDQMLDQSKGTLYLDLGISFHSDSTKPLVGLWRLEKLQESFSEMGTKKGCIHHFNTFAFYGGMKAEMKARSKTELHLVSRLSYCLAFELVRCPGTKDYLCPDKDIVDNSERFHKACRSWLSLFEGAVSRSFGVREEIRGIGSTIINLLPFASLKARSYLKSDPILWIDSSTFFNLIAHRFTALCALHQRAHAKLHPNYRLSALIYGHLMRYVMVTPVSRLDVLIGGLRDLRFQEVMMSYGYFALHNVNILQASLSDIDKEDPQKLQKAYKLRRHKQRAAPTTVRLLANVLGEYPWGNFLTIERLKQLLKGEPSQFLRDPETVEEKSLKHQDSSRLFTLFSRQIWMLLVDNHGSWELAANLEEAMAKWTHHEIEQAGYTITFLPSYEGLSTQGDPKLPQTPSFLDARALFFPDRNDLRNHPCRCFADYGCGYLFQYYQILDNGSSTDNEDLNNDLNCIFTLLQCLPGSAQYRTRPVIWRYSGDNELLFIANPRYYRAEGVCVDPKATTKTLRKRAQVANPSMRKRMHEYGYGMGTYRHVKKLTGPMKERAGRKVTKTKKCTSRKISALLGAKVQKRLSLVDIWILPQAREEACDDITRLKAH</sequence>
<evidence type="ECO:0000313" key="3">
    <source>
        <dbReference type="Proteomes" id="UP000054477"/>
    </source>
</evidence>
<protein>
    <submittedName>
        <fullName evidence="2">Uncharacterized protein</fullName>
    </submittedName>
</protein>
<dbReference type="Proteomes" id="UP000054477">
    <property type="component" value="Unassembled WGS sequence"/>
</dbReference>
<name>A0A0C9WYY2_9AGAR</name>
<keyword evidence="3" id="KW-1185">Reference proteome</keyword>
<feature type="compositionally biased region" description="Polar residues" evidence="1">
    <location>
        <begin position="96"/>
        <end position="115"/>
    </location>
</feature>
<reference evidence="2 3" key="1">
    <citation type="submission" date="2014-04" db="EMBL/GenBank/DDBJ databases">
        <authorList>
            <consortium name="DOE Joint Genome Institute"/>
            <person name="Kuo A."/>
            <person name="Kohler A."/>
            <person name="Nagy L.G."/>
            <person name="Floudas D."/>
            <person name="Copeland A."/>
            <person name="Barry K.W."/>
            <person name="Cichocki N."/>
            <person name="Veneault-Fourrey C."/>
            <person name="LaButti K."/>
            <person name="Lindquist E.A."/>
            <person name="Lipzen A."/>
            <person name="Lundell T."/>
            <person name="Morin E."/>
            <person name="Murat C."/>
            <person name="Sun H."/>
            <person name="Tunlid A."/>
            <person name="Henrissat B."/>
            <person name="Grigoriev I.V."/>
            <person name="Hibbett D.S."/>
            <person name="Martin F."/>
            <person name="Nordberg H.P."/>
            <person name="Cantor M.N."/>
            <person name="Hua S.X."/>
        </authorList>
    </citation>
    <scope>NUCLEOTIDE SEQUENCE [LARGE SCALE GENOMIC DNA]</scope>
    <source>
        <strain evidence="2 3">LaAM-08-1</strain>
    </source>
</reference>